<keyword evidence="8 21" id="KW-0482">Metalloprotease</keyword>
<keyword evidence="10 14" id="KW-0325">Glycoprotein</keyword>
<feature type="active site" description="Proton acceptor 2" evidence="15">
    <location>
        <position position="389"/>
    </location>
</feature>
<feature type="active site" description="Proton acceptor 1" evidence="13">
    <location>
        <position position="389"/>
    </location>
</feature>
<feature type="chain" id="PRO_5029820816" description="Angiotensin-converting enzyme" evidence="22">
    <location>
        <begin position="34"/>
        <end position="665"/>
    </location>
</feature>
<dbReference type="CDD" id="cd06461">
    <property type="entry name" value="M2_ACE"/>
    <property type="match status" value="1"/>
</dbReference>
<feature type="binding site" evidence="19">
    <location>
        <position position="392"/>
    </location>
    <ligand>
        <name>Zn(2+)</name>
        <dbReference type="ChEBI" id="CHEBI:29105"/>
        <label>2</label>
        <note>catalytic</note>
    </ligand>
</feature>
<dbReference type="PRINTS" id="PR00791">
    <property type="entry name" value="PEPDIPTASEA"/>
</dbReference>
<reference evidence="23" key="2">
    <citation type="submission" date="2021-01" db="UniProtKB">
        <authorList>
            <consortium name="EnsemblMetazoa"/>
        </authorList>
    </citation>
    <scope>IDENTIFICATION</scope>
</reference>
<feature type="binding site" evidence="17">
    <location>
        <position position="392"/>
    </location>
    <ligand>
        <name>Zn(2+)</name>
        <dbReference type="ChEBI" id="CHEBI:29105"/>
        <label>1</label>
        <note>catalytic</note>
    </ligand>
</feature>
<comment type="cofactor">
    <cofactor evidence="21">
        <name>Zn(2+)</name>
        <dbReference type="ChEBI" id="CHEBI:29105"/>
    </cofactor>
    <text evidence="21">Binds 1 zinc ion per subunit.</text>
</comment>
<dbReference type="GO" id="GO:0008237">
    <property type="term" value="F:metallopeptidase activity"/>
    <property type="evidence" value="ECO:0000318"/>
    <property type="project" value="GO_Central"/>
</dbReference>
<evidence type="ECO:0000256" key="4">
    <source>
        <dbReference type="ARBA" id="ARBA00022723"/>
    </source>
</evidence>
<feature type="binding site" evidence="16">
    <location>
        <position position="229"/>
    </location>
    <ligand>
        <name>chloride</name>
        <dbReference type="ChEBI" id="CHEBI:17996"/>
        <label>1</label>
    </ligand>
</feature>
<evidence type="ECO:0000256" key="6">
    <source>
        <dbReference type="ARBA" id="ARBA00022801"/>
    </source>
</evidence>
<dbReference type="InParanoid" id="A0A7M7HG43"/>
<dbReference type="EnsemblMetazoa" id="XM_011665547">
    <property type="protein sequence ID" value="XP_011663849"/>
    <property type="gene ID" value="LOC578277"/>
</dbReference>
<feature type="disulfide bond" evidence="18 20">
    <location>
        <begin position="357"/>
        <end position="375"/>
    </location>
</feature>
<sequence>MTEYSISSKMIRAFLLSALLLVLFIGPECFVECFIEDPIPPAGSVNDELLAKEFLGDFNTRAMDVYSKSAFKAWDYNTNITEYNREQMVNSNLETAVFSKDMSGYANAFDQTGFTTDTKRQLDSIRYIGSAALPDEELEELENILSGMESRYSTGKPCEAGTCYSLEPDLTRIMATSHDYSELYWAWNAWRAEVGAPAREDYTRYVELKNQAAIANDQPDAGAYWRSYYEVDNLQEITEKLYDELQPLYEQLHAYVRRKLFNRYGADYINLRGPIPAHILGNMWAQSWSNLYDICEPFPGKQAVDITPALVEQNYDALRMFELSDEFFESLGLIKMPQEFWDHSMIEKPDDGRDVVCHASAWDFSNQVDFRIKQCTDITMDDFITIHHEMGHIEYYLQYKDLPVVYRGGANPGFHEAVGDVLALSVSTPKHLKEVGLIDEVVDDQEADLNFLMSIALDKISFLPFGYLMDQYRWGIFNGTTPESKFNEDWWKLRLRYQGIIPPTTRTEEDFDPAAKYHIPADVPYIRYFISFVLQFQFHETLCEAAGQTQELYKCDIYNSTDAGTLLANMLKMGSSKPWPEALDAIIGSTEISAQSLINYFQPLIDYLKEQNEMNGDTVGWAEMYTPKDPELDLTRWEMGYEQWQVDMAEWKKSFEEYKEQPTCN</sequence>
<keyword evidence="2 21" id="KW-0121">Carboxypeptidase</keyword>
<evidence type="ECO:0000256" key="8">
    <source>
        <dbReference type="ARBA" id="ARBA00023049"/>
    </source>
</evidence>
<keyword evidence="4 17" id="KW-0479">Metal-binding</keyword>
<evidence type="ECO:0000256" key="19">
    <source>
        <dbReference type="PIRSR" id="PIRSR601548-8"/>
    </source>
</evidence>
<accession>A0A7M7HG43</accession>
<dbReference type="KEGG" id="spu:578277"/>
<comment type="caution">
    <text evidence="20">Lacks conserved residue(s) required for the propagation of feature annotation.</text>
</comment>
<keyword evidence="6 21" id="KW-0378">Hydrolase</keyword>
<evidence type="ECO:0000256" key="11">
    <source>
        <dbReference type="ARBA" id="ARBA00036868"/>
    </source>
</evidence>
<dbReference type="FunFam" id="1.10.1370.30:FF:000004">
    <property type="entry name" value="Angiotensin-converting enzyme"/>
    <property type="match status" value="1"/>
</dbReference>
<feature type="signal peptide" evidence="22">
    <location>
        <begin position="1"/>
        <end position="33"/>
    </location>
</feature>
<evidence type="ECO:0000256" key="10">
    <source>
        <dbReference type="ARBA" id="ARBA00023180"/>
    </source>
</evidence>
<dbReference type="Proteomes" id="UP000007110">
    <property type="component" value="Unassembled WGS sequence"/>
</dbReference>
<dbReference type="EC" id="3.4.-.-" evidence="21"/>
<evidence type="ECO:0000256" key="18">
    <source>
        <dbReference type="PIRSR" id="PIRSR601548-4"/>
    </source>
</evidence>
<dbReference type="GO" id="GO:0005886">
    <property type="term" value="C:plasma membrane"/>
    <property type="evidence" value="ECO:0000318"/>
    <property type="project" value="GO_Central"/>
</dbReference>
<dbReference type="GO" id="GO:0006508">
    <property type="term" value="P:proteolysis"/>
    <property type="evidence" value="ECO:0007669"/>
    <property type="project" value="UniProtKB-KW"/>
</dbReference>
<proteinExistence type="inferred from homology"/>
<feature type="binding site" evidence="16">
    <location>
        <position position="527"/>
    </location>
    <ligand>
        <name>chloride</name>
        <dbReference type="ChEBI" id="CHEBI:17996"/>
        <label>1</label>
    </ligand>
</feature>
<dbReference type="InterPro" id="IPR001548">
    <property type="entry name" value="Peptidase_M2"/>
</dbReference>
<dbReference type="GeneID" id="578277"/>
<organism evidence="23 24">
    <name type="scientific">Strongylocentrotus purpuratus</name>
    <name type="common">Purple sea urchin</name>
    <dbReference type="NCBI Taxonomy" id="7668"/>
    <lineage>
        <taxon>Eukaryota</taxon>
        <taxon>Metazoa</taxon>
        <taxon>Echinodermata</taxon>
        <taxon>Eleutherozoa</taxon>
        <taxon>Echinozoa</taxon>
        <taxon>Echinoidea</taxon>
        <taxon>Euechinoidea</taxon>
        <taxon>Echinacea</taxon>
        <taxon>Camarodonta</taxon>
        <taxon>Echinidea</taxon>
        <taxon>Strongylocentrotidae</taxon>
        <taxon>Strongylocentrotus</taxon>
    </lineage>
</organism>
<evidence type="ECO:0000256" key="21">
    <source>
        <dbReference type="RuleBase" id="RU361144"/>
    </source>
</evidence>
<protein>
    <recommendedName>
        <fullName evidence="12 21">Angiotensin-converting enzyme</fullName>
        <ecNumber evidence="21">3.4.-.-</ecNumber>
    </recommendedName>
</protein>
<evidence type="ECO:0000256" key="17">
    <source>
        <dbReference type="PIRSR" id="PIRSR601548-3"/>
    </source>
</evidence>
<evidence type="ECO:0000256" key="5">
    <source>
        <dbReference type="ARBA" id="ARBA00022729"/>
    </source>
</evidence>
<dbReference type="GO" id="GO:0005615">
    <property type="term" value="C:extracellular space"/>
    <property type="evidence" value="ECO:0000318"/>
    <property type="project" value="GO_Central"/>
</dbReference>
<feature type="disulfide bond" evidence="18">
    <location>
        <begin position="158"/>
        <end position="163"/>
    </location>
</feature>
<evidence type="ECO:0000256" key="13">
    <source>
        <dbReference type="PIRSR" id="PIRSR601548-1"/>
    </source>
</evidence>
<reference evidence="24" key="1">
    <citation type="submission" date="2015-02" db="EMBL/GenBank/DDBJ databases">
        <title>Genome sequencing for Strongylocentrotus purpuratus.</title>
        <authorList>
            <person name="Murali S."/>
            <person name="Liu Y."/>
            <person name="Vee V."/>
            <person name="English A."/>
            <person name="Wang M."/>
            <person name="Skinner E."/>
            <person name="Han Y."/>
            <person name="Muzny D.M."/>
            <person name="Worley K.C."/>
            <person name="Gibbs R.A."/>
        </authorList>
    </citation>
    <scope>NUCLEOTIDE SEQUENCE</scope>
</reference>
<feature type="binding site" evidence="19">
    <location>
        <position position="388"/>
    </location>
    <ligand>
        <name>Zn(2+)</name>
        <dbReference type="ChEBI" id="CHEBI:29105"/>
        <label>2</label>
        <note>catalytic</note>
    </ligand>
</feature>
<evidence type="ECO:0000256" key="3">
    <source>
        <dbReference type="ARBA" id="ARBA00022670"/>
    </source>
</evidence>
<dbReference type="GO" id="GO:0004180">
    <property type="term" value="F:carboxypeptidase activity"/>
    <property type="evidence" value="ECO:0007669"/>
    <property type="project" value="UniProtKB-KW"/>
</dbReference>
<evidence type="ECO:0000256" key="2">
    <source>
        <dbReference type="ARBA" id="ARBA00022645"/>
    </source>
</evidence>
<keyword evidence="9 18" id="KW-1015">Disulfide bond</keyword>
<evidence type="ECO:0000256" key="14">
    <source>
        <dbReference type="PIRSR" id="PIRSR601548-10"/>
    </source>
</evidence>
<feature type="binding site" evidence="19">
    <location>
        <position position="416"/>
    </location>
    <ligand>
        <name>Zn(2+)</name>
        <dbReference type="ChEBI" id="CHEBI:29105"/>
        <label>2</label>
        <note>catalytic</note>
    </ligand>
</feature>
<evidence type="ECO:0000256" key="12">
    <source>
        <dbReference type="ARBA" id="ARBA00039858"/>
    </source>
</evidence>
<dbReference type="PANTHER" id="PTHR10514:SF27">
    <property type="entry name" value="ANGIOTENSIN-CONVERTING ENZYME"/>
    <property type="match status" value="1"/>
</dbReference>
<evidence type="ECO:0000256" key="7">
    <source>
        <dbReference type="ARBA" id="ARBA00022833"/>
    </source>
</evidence>
<dbReference type="Pfam" id="PF01401">
    <property type="entry name" value="Peptidase_M2"/>
    <property type="match status" value="1"/>
</dbReference>
<evidence type="ECO:0000313" key="24">
    <source>
        <dbReference type="Proteomes" id="UP000007110"/>
    </source>
</evidence>
<keyword evidence="3 21" id="KW-0645">Protease</keyword>
<dbReference type="SUPFAM" id="SSF55486">
    <property type="entry name" value="Metalloproteases ('zincins'), catalytic domain"/>
    <property type="match status" value="1"/>
</dbReference>
<dbReference type="GO" id="GO:0046872">
    <property type="term" value="F:metal ion binding"/>
    <property type="evidence" value="ECO:0007669"/>
    <property type="project" value="UniProtKB-KW"/>
</dbReference>
<feature type="active site" description="Proton donor 2" evidence="15">
    <location>
        <position position="518"/>
    </location>
</feature>
<dbReference type="OrthoDB" id="10029630at2759"/>
<name>A0A7M7HG43_STRPU</name>
<evidence type="ECO:0000256" key="9">
    <source>
        <dbReference type="ARBA" id="ARBA00023157"/>
    </source>
</evidence>
<keyword evidence="24" id="KW-1185">Reference proteome</keyword>
<dbReference type="OMA" id="IRNEIQG"/>
<comment type="catalytic activity">
    <reaction evidence="11">
        <text>Release of a C-terminal dipeptide, oligopeptide-|-Xaa-Yaa, when Xaa is not Pro, and Yaa is neither Asp nor Glu. Thus, conversion of angiotensin I to angiotensin II, with increase in vasoconstrictor activity, but no action on angiotensin II.</text>
        <dbReference type="EC" id="3.4.15.1"/>
    </reaction>
</comment>
<comment type="similarity">
    <text evidence="1 20 21">Belongs to the peptidase M2 family.</text>
</comment>
<feature type="active site" description="Proton donor 1" evidence="13">
    <location>
        <position position="518"/>
    </location>
</feature>
<dbReference type="GO" id="GO:0008241">
    <property type="term" value="F:peptidyl-dipeptidase activity"/>
    <property type="evidence" value="ECO:0007669"/>
    <property type="project" value="UniProtKB-EC"/>
</dbReference>
<dbReference type="PANTHER" id="PTHR10514">
    <property type="entry name" value="ANGIOTENSIN-CONVERTING ENZYME"/>
    <property type="match status" value="1"/>
</dbReference>
<evidence type="ECO:0000313" key="23">
    <source>
        <dbReference type="EnsemblMetazoa" id="XP_011663849"/>
    </source>
</evidence>
<dbReference type="PROSITE" id="PS52011">
    <property type="entry name" value="PEPTIDASE_M2"/>
    <property type="match status" value="1"/>
</dbReference>
<dbReference type="AlphaFoldDB" id="A0A7M7HG43"/>
<feature type="glycosylation site" description="N-linked (GlcNAc...) asparagine" evidence="14">
    <location>
        <position position="79"/>
    </location>
</feature>
<feature type="disulfide bond" evidence="18">
    <location>
        <begin position="543"/>
        <end position="555"/>
    </location>
</feature>
<evidence type="ECO:0000256" key="1">
    <source>
        <dbReference type="ARBA" id="ARBA00008139"/>
    </source>
</evidence>
<evidence type="ECO:0000256" key="20">
    <source>
        <dbReference type="PROSITE-ProRule" id="PRU01355"/>
    </source>
</evidence>
<keyword evidence="7 17" id="KW-0862">Zinc</keyword>
<dbReference type="RefSeq" id="XP_011663849.2">
    <property type="nucleotide sequence ID" value="XM_011665547.2"/>
</dbReference>
<evidence type="ECO:0000256" key="16">
    <source>
        <dbReference type="PIRSR" id="PIRSR601548-2"/>
    </source>
</evidence>
<evidence type="ECO:0000256" key="22">
    <source>
        <dbReference type="SAM" id="SignalP"/>
    </source>
</evidence>
<evidence type="ECO:0000256" key="15">
    <source>
        <dbReference type="PIRSR" id="PIRSR601548-11"/>
    </source>
</evidence>
<feature type="binding site" evidence="17">
    <location>
        <position position="416"/>
    </location>
    <ligand>
        <name>Zn(2+)</name>
        <dbReference type="ChEBI" id="CHEBI:29105"/>
        <label>1</label>
        <note>catalytic</note>
    </ligand>
</feature>
<dbReference type="Gene3D" id="1.10.1370.30">
    <property type="match status" value="2"/>
</dbReference>
<keyword evidence="5 22" id="KW-0732">Signal</keyword>
<feature type="binding site" evidence="17">
    <location>
        <position position="388"/>
    </location>
    <ligand>
        <name>Zn(2+)</name>
        <dbReference type="ChEBI" id="CHEBI:29105"/>
        <label>1</label>
        <note>catalytic</note>
    </ligand>
</feature>